<dbReference type="AlphaFoldDB" id="A0A562RBQ7"/>
<name>A0A562RBQ7_9BURK</name>
<organism evidence="2 3">
    <name type="scientific">Pseudoduganella lurida</name>
    <dbReference type="NCBI Taxonomy" id="1036180"/>
    <lineage>
        <taxon>Bacteria</taxon>
        <taxon>Pseudomonadati</taxon>
        <taxon>Pseudomonadota</taxon>
        <taxon>Betaproteobacteria</taxon>
        <taxon>Burkholderiales</taxon>
        <taxon>Oxalobacteraceae</taxon>
        <taxon>Telluria group</taxon>
        <taxon>Pseudoduganella</taxon>
    </lineage>
</organism>
<dbReference type="Proteomes" id="UP000318431">
    <property type="component" value="Unassembled WGS sequence"/>
</dbReference>
<accession>A0A562RBQ7</accession>
<protein>
    <submittedName>
        <fullName evidence="2">Uncharacterized protein</fullName>
    </submittedName>
</protein>
<dbReference type="RefSeq" id="WP_145649106.1">
    <property type="nucleotide sequence ID" value="NZ_VLLB01000003.1"/>
</dbReference>
<dbReference type="OrthoDB" id="193894at2"/>
<evidence type="ECO:0000313" key="2">
    <source>
        <dbReference type="EMBL" id="TWI66487.1"/>
    </source>
</evidence>
<proteinExistence type="predicted"/>
<evidence type="ECO:0000256" key="1">
    <source>
        <dbReference type="SAM" id="Coils"/>
    </source>
</evidence>
<keyword evidence="3" id="KW-1185">Reference proteome</keyword>
<evidence type="ECO:0000313" key="3">
    <source>
        <dbReference type="Proteomes" id="UP000318431"/>
    </source>
</evidence>
<comment type="caution">
    <text evidence="2">The sequence shown here is derived from an EMBL/GenBank/DDBJ whole genome shotgun (WGS) entry which is preliminary data.</text>
</comment>
<sequence>MTTQGPPLAMLTRRLAETPGEFLDTPHVAAVANDVALLLGARLPPPVLKRMANLGSGQRRPLVALLAWMLADDWFVATPPGQPALVALFEEGAAELAATASARRFIGDPERREELVRVALARLGWHPADETHSQATDRLAAISGIERRRLLEASRAAERRARELREALARQAAEEAADKWSRE</sequence>
<feature type="coiled-coil region" evidence="1">
    <location>
        <begin position="147"/>
        <end position="174"/>
    </location>
</feature>
<reference evidence="2 3" key="1">
    <citation type="journal article" date="2015" name="Stand. Genomic Sci.">
        <title>Genomic Encyclopedia of Bacterial and Archaeal Type Strains, Phase III: the genomes of soil and plant-associated and newly described type strains.</title>
        <authorList>
            <person name="Whitman W.B."/>
            <person name="Woyke T."/>
            <person name="Klenk H.P."/>
            <person name="Zhou Y."/>
            <person name="Lilburn T.G."/>
            <person name="Beck B.J."/>
            <person name="De Vos P."/>
            <person name="Vandamme P."/>
            <person name="Eisen J.A."/>
            <person name="Garrity G."/>
            <person name="Hugenholtz P."/>
            <person name="Kyrpides N.C."/>
        </authorList>
    </citation>
    <scope>NUCLEOTIDE SEQUENCE [LARGE SCALE GENOMIC DNA]</scope>
    <source>
        <strain evidence="2 3">CGMCC 1.10822</strain>
    </source>
</reference>
<keyword evidence="1" id="KW-0175">Coiled coil</keyword>
<dbReference type="EMBL" id="VLLB01000003">
    <property type="protein sequence ID" value="TWI66487.1"/>
    <property type="molecule type" value="Genomic_DNA"/>
</dbReference>
<gene>
    <name evidence="2" type="ORF">IP91_02304</name>
</gene>